<evidence type="ECO:0000313" key="14">
    <source>
        <dbReference type="EMBL" id="VXD25272.1"/>
    </source>
</evidence>
<dbReference type="SMART" id="SM01294">
    <property type="entry name" value="PKS_PP_betabranch"/>
    <property type="match status" value="1"/>
</dbReference>
<dbReference type="SUPFAM" id="SSF47203">
    <property type="entry name" value="Acyl-CoA dehydrogenase C-terminal domain-like"/>
    <property type="match status" value="1"/>
</dbReference>
<dbReference type="InterPro" id="IPR009100">
    <property type="entry name" value="AcylCoA_DH/oxidase_NM_dom_sf"/>
</dbReference>
<evidence type="ECO:0000256" key="2">
    <source>
        <dbReference type="ARBA" id="ARBA00006432"/>
    </source>
</evidence>
<dbReference type="CDD" id="cd05931">
    <property type="entry name" value="FAAL"/>
    <property type="match status" value="1"/>
</dbReference>
<dbReference type="InterPro" id="IPR056881">
    <property type="entry name" value="Mug62_dom"/>
</dbReference>
<dbReference type="InterPro" id="IPR045851">
    <property type="entry name" value="AMP-bd_C_sf"/>
</dbReference>
<feature type="transmembrane region" description="Helical" evidence="12">
    <location>
        <begin position="70"/>
        <end position="90"/>
    </location>
</feature>
<keyword evidence="11" id="KW-0175">Coiled coil</keyword>
<evidence type="ECO:0000256" key="11">
    <source>
        <dbReference type="SAM" id="Coils"/>
    </source>
</evidence>
<dbReference type="Pfam" id="PF00501">
    <property type="entry name" value="AMP-binding"/>
    <property type="match status" value="1"/>
</dbReference>
<dbReference type="InterPro" id="IPR009075">
    <property type="entry name" value="AcylCo_DH/oxidase_C"/>
</dbReference>
<evidence type="ECO:0000256" key="5">
    <source>
        <dbReference type="ARBA" id="ARBA00022553"/>
    </source>
</evidence>
<keyword evidence="7" id="KW-0285">Flavoprotein</keyword>
<reference evidence="14" key="1">
    <citation type="submission" date="2019-10" db="EMBL/GenBank/DDBJ databases">
        <authorList>
            <consortium name="Genoscope - CEA"/>
            <person name="William W."/>
        </authorList>
    </citation>
    <scope>NUCLEOTIDE SEQUENCE [LARGE SCALE GENOMIC DNA]</scope>
    <source>
        <strain evidence="14">BBR_PRJEB10994</strain>
    </source>
</reference>
<dbReference type="PROSITE" id="PS50075">
    <property type="entry name" value="CARRIER"/>
    <property type="match status" value="1"/>
</dbReference>
<keyword evidence="15" id="KW-1185">Reference proteome</keyword>
<comment type="similarity">
    <text evidence="2">Belongs to the ATP-dependent AMP-binding enzyme family.</text>
</comment>
<dbReference type="PANTHER" id="PTHR22754:SF32">
    <property type="entry name" value="DISCO-INTERACTING PROTEIN 2"/>
    <property type="match status" value="1"/>
</dbReference>
<evidence type="ECO:0000256" key="12">
    <source>
        <dbReference type="SAM" id="Phobius"/>
    </source>
</evidence>
<dbReference type="GO" id="GO:0006633">
    <property type="term" value="P:fatty acid biosynthetic process"/>
    <property type="evidence" value="ECO:0007669"/>
    <property type="project" value="TreeGrafter"/>
</dbReference>
<dbReference type="SUPFAM" id="SSF56645">
    <property type="entry name" value="Acyl-CoA dehydrogenase NM domain-like"/>
    <property type="match status" value="1"/>
</dbReference>
<dbReference type="InterPro" id="IPR037069">
    <property type="entry name" value="AcylCoA_DH/ox_N_sf"/>
</dbReference>
<dbReference type="InterPro" id="IPR036250">
    <property type="entry name" value="AcylCo_DH-like_C"/>
</dbReference>
<keyword evidence="4" id="KW-0596">Phosphopantetheine</keyword>
<keyword evidence="5" id="KW-0597">Phosphoprotein</keyword>
<accession>A0A7Z9C1F3</accession>
<dbReference type="Gene3D" id="3.30.300.30">
    <property type="match status" value="1"/>
</dbReference>
<dbReference type="GO" id="GO:0016874">
    <property type="term" value="F:ligase activity"/>
    <property type="evidence" value="ECO:0007669"/>
    <property type="project" value="UniProtKB-KW"/>
</dbReference>
<dbReference type="NCBIfam" id="TIGR01746">
    <property type="entry name" value="Thioester-redct"/>
    <property type="match status" value="1"/>
</dbReference>
<comment type="caution">
    <text evidence="14">The sequence shown here is derived from an EMBL/GenBank/DDBJ whole genome shotgun (WGS) entry which is preliminary data.</text>
</comment>
<dbReference type="CDD" id="cd00567">
    <property type="entry name" value="ACAD"/>
    <property type="match status" value="1"/>
</dbReference>
<dbReference type="GO" id="GO:0050660">
    <property type="term" value="F:flavin adenine dinucleotide binding"/>
    <property type="evidence" value="ECO:0007669"/>
    <property type="project" value="InterPro"/>
</dbReference>
<dbReference type="GO" id="GO:0031177">
    <property type="term" value="F:phosphopantetheine binding"/>
    <property type="evidence" value="ECO:0007669"/>
    <property type="project" value="InterPro"/>
</dbReference>
<evidence type="ECO:0000256" key="4">
    <source>
        <dbReference type="ARBA" id="ARBA00022450"/>
    </source>
</evidence>
<dbReference type="GO" id="GO:0016627">
    <property type="term" value="F:oxidoreductase activity, acting on the CH-CH group of donors"/>
    <property type="evidence" value="ECO:0007669"/>
    <property type="project" value="InterPro"/>
</dbReference>
<dbReference type="GO" id="GO:0070566">
    <property type="term" value="F:adenylyltransferase activity"/>
    <property type="evidence" value="ECO:0007669"/>
    <property type="project" value="TreeGrafter"/>
</dbReference>
<dbReference type="PANTHER" id="PTHR22754">
    <property type="entry name" value="DISCO-INTERACTING PROTEIN 2 DIP2 -RELATED"/>
    <property type="match status" value="1"/>
</dbReference>
<evidence type="ECO:0000256" key="1">
    <source>
        <dbReference type="ARBA" id="ARBA00001974"/>
    </source>
</evidence>
<dbReference type="Pfam" id="PF02770">
    <property type="entry name" value="Acyl-CoA_dh_M"/>
    <property type="match status" value="1"/>
</dbReference>
<keyword evidence="8" id="KW-0274">FAD</keyword>
<keyword evidence="9" id="KW-0276">Fatty acid metabolism</keyword>
<keyword evidence="6" id="KW-0436">Ligase</keyword>
<dbReference type="PROSITE" id="PS00455">
    <property type="entry name" value="AMP_BINDING"/>
    <property type="match status" value="1"/>
</dbReference>
<dbReference type="Gene3D" id="3.40.50.12780">
    <property type="entry name" value="N-terminal domain of ligase-like"/>
    <property type="match status" value="1"/>
</dbReference>
<protein>
    <submittedName>
        <fullName evidence="14">Polyketide synthase HetM (Modular protein)</fullName>
    </submittedName>
</protein>
<dbReference type="Pfam" id="PF07993">
    <property type="entry name" value="NAD_binding_4"/>
    <property type="match status" value="1"/>
</dbReference>
<dbReference type="SUPFAM" id="SSF51735">
    <property type="entry name" value="NAD(P)-binding Rossmann-fold domains"/>
    <property type="match status" value="1"/>
</dbReference>
<dbReference type="InterPro" id="IPR009081">
    <property type="entry name" value="PP-bd_ACP"/>
</dbReference>
<comment type="cofactor">
    <cofactor evidence="1">
        <name>FAD</name>
        <dbReference type="ChEBI" id="CHEBI:57692"/>
    </cofactor>
</comment>
<dbReference type="EMBL" id="CZCS02000239">
    <property type="protein sequence ID" value="VXD25272.1"/>
    <property type="molecule type" value="Genomic_DNA"/>
</dbReference>
<feature type="domain" description="Carrier" evidence="13">
    <location>
        <begin position="1174"/>
        <end position="1253"/>
    </location>
</feature>
<comment type="similarity">
    <text evidence="3">Belongs to the acyl-CoA dehydrogenase family.</text>
</comment>
<evidence type="ECO:0000259" key="13">
    <source>
        <dbReference type="PROSITE" id="PS50075"/>
    </source>
</evidence>
<dbReference type="Pfam" id="PF02771">
    <property type="entry name" value="Acyl-CoA_dh_N"/>
    <property type="match status" value="1"/>
</dbReference>
<dbReference type="Gene3D" id="1.20.140.10">
    <property type="entry name" value="Butyryl-CoA Dehydrogenase, subunit A, domain 3"/>
    <property type="match status" value="1"/>
</dbReference>
<dbReference type="InterPro" id="IPR006162">
    <property type="entry name" value="Ppantetheine_attach_site"/>
</dbReference>
<organism evidence="14 15">
    <name type="scientific">Planktothrix paucivesiculata PCC 9631</name>
    <dbReference type="NCBI Taxonomy" id="671071"/>
    <lineage>
        <taxon>Bacteria</taxon>
        <taxon>Bacillati</taxon>
        <taxon>Cyanobacteriota</taxon>
        <taxon>Cyanophyceae</taxon>
        <taxon>Oscillatoriophycideae</taxon>
        <taxon>Oscillatoriales</taxon>
        <taxon>Microcoleaceae</taxon>
        <taxon>Planktothrix</taxon>
    </lineage>
</organism>
<sequence>MKITNFIDIIQLRALIEPDKTSFIFLQDGEREATKLTYKELEQQVKAIASQLQKIANPGDRALLLYPPGLDFITAFLACLYTGVIAVPAYPPRRNQHQSRLEAIIADAQPLVVLTTTDLLANISNQISQNQQFSNLQCIATNNLLSSENFTPYQATSDTLAFLQYTSGSTGTPKGVMVTHGNLLHNSKLIQTCFQNTPDSLGVSWLPPYHDMGLIGGVLQPLYVGGSMILMSPLAFIQKPWRWLQAISRYKGTTSGGPNFAYELCIKKITPDQKAQLDLSSWEVAFNGAEPIRAETLEQFTAAFKSCGFRREAFYPCYGMAEATLLVSGGLKTSPPIVSQLDDITGQNQGVPNANISVNVHKIVSSGQTGVDQKITIVDPKLLTPCSEEQVGEIWVSGPSVAKGYWQKLEETDKTFNAYLGDEGPFLRTGDLGILHNGELYVTGRLKDLIIIRGKNYYPQDIELTVEESHQSINKPNACAVFASEINGEESIVIVAELERGYRGSNTNLSVENLEQETPLASSKVELEAVFSSIRQAVAREHDLQVYAILLVKVGSIPKTSSGKIKRHACRDRFLAGTLKILGDSYLQCTQKPAILNNSNEIDNYQLKLDQADLDPTKADSDLLIQWLRSYAQERINSFIIDERRCIPPYIVLDFGNQGLLGMQVPKQYGGIALSNVSTMRILEQLGAIDSTLALFTGLNNVLGIRPILNYATNEVRDRILPILATGRELAAFALTESGAGSNPQAISAQAIPTNHGGWQLYGTKIWSGAAAWAGVINVFVQNVDQKGKPKGISAFVVRQGSKNLRQGPEALTMGMRGMIQNTIYLEGVPVEPEHLLGQPGMGMEVAQDAMMYGRLSIAAACVGGMKRCAQLMVRYAERRSISTGRLLDNPVTLKRLTDLTAATAAVESLVYRIATLLDLGYPVPVEAYTACKTSAPEFFWQAADHLVQLLGGRGYIETNIAPQILRDARILRIFEGPTETLNSFLGSRLVHHGEELARFLSEGLNAATISQRLQALAAQIYHQYSESKEDPITATRWAYLLIGELATKGILLAAAEWAYTRAESPHLHQTVTWAQLQFEQAIANTLSQFENHALFWQANNIVERVNSYVNNIGELEQNLAGEDRELDNFLRKNINKNLDNDPIESKALIKFEQIKQENKVLDSPDVTETQLSNNYQSIQDWIANWLAGKLKITVEKININQSFSDYGLDSVTAIELLHELNQWLASALELETYLIWQFPTIAQLANYIADQLEKISSPNTVQFSLLPDEAIDLNSEAILESEITPISNKSSIISQSSTIFLTGATGFLGAFLLAELLHKTSAKIYCLVRAVDEDKALMRIQNNLDYYSLWQSKFSNRIIPVLGDIDRPQLGISNEYFAKLATEIDLIYHNAAVVNWVFPYSSLKSSNVLGTQEVLRLATQSKIKPVHYISTTAVFESPSYAGKVVCEQDPLMFSEGIYLGYSQSKWVAEKLIAIARDRGLPVSIYRPPLISGHSRTGEWNIDDFTCLMIRGCVQMKAMPKLDYLMDLAPVDFVSRSIVYLSQQPESLNQVFHLNNPYPLHWNKFIEWILEYGYPIDQIPYQDWLNRLKEESSSTNNPLSPLLSFFLKQWSDTQLTIPQMYQQKSKPRIDCQQTILALANSGITCPRLDDQLLHTYFEYLLKKGGLNPPI</sequence>
<dbReference type="Pfam" id="PF00441">
    <property type="entry name" value="Acyl-CoA_dh_1"/>
    <property type="match status" value="1"/>
</dbReference>
<dbReference type="Proteomes" id="UP000182190">
    <property type="component" value="Unassembled WGS sequence"/>
</dbReference>
<dbReference type="CDD" id="cd05235">
    <property type="entry name" value="SDR_e1"/>
    <property type="match status" value="1"/>
</dbReference>
<dbReference type="FunFam" id="3.40.50.12780:FF:000013">
    <property type="entry name" value="Long-chain-fatty-acid--AMP ligase FadD32"/>
    <property type="match status" value="1"/>
</dbReference>
<dbReference type="Gene3D" id="2.40.110.10">
    <property type="entry name" value="Butyryl-CoA Dehydrogenase, subunit A, domain 2"/>
    <property type="match status" value="1"/>
</dbReference>
<evidence type="ECO:0000256" key="9">
    <source>
        <dbReference type="ARBA" id="ARBA00022832"/>
    </source>
</evidence>
<dbReference type="InterPro" id="IPR000873">
    <property type="entry name" value="AMP-dep_synth/lig_dom"/>
</dbReference>
<dbReference type="Pfam" id="PF24919">
    <property type="entry name" value="Mug62"/>
    <property type="match status" value="1"/>
</dbReference>
<dbReference type="SUPFAM" id="SSF47336">
    <property type="entry name" value="ACP-like"/>
    <property type="match status" value="1"/>
</dbReference>
<feature type="coiled-coil region" evidence="11">
    <location>
        <begin position="1099"/>
        <end position="1133"/>
    </location>
</feature>
<keyword evidence="12" id="KW-0812">Transmembrane</keyword>
<dbReference type="InterPro" id="IPR040097">
    <property type="entry name" value="FAAL/FAAC"/>
</dbReference>
<evidence type="ECO:0000256" key="10">
    <source>
        <dbReference type="ARBA" id="ARBA00023098"/>
    </source>
</evidence>
<dbReference type="InterPro" id="IPR013786">
    <property type="entry name" value="AcylCoA_DH/ox_N"/>
</dbReference>
<evidence type="ECO:0000256" key="3">
    <source>
        <dbReference type="ARBA" id="ARBA00009347"/>
    </source>
</evidence>
<dbReference type="Gene3D" id="1.10.1200.10">
    <property type="entry name" value="ACP-like"/>
    <property type="match status" value="1"/>
</dbReference>
<name>A0A7Z9C1F3_9CYAN</name>
<dbReference type="SUPFAM" id="SSF56801">
    <property type="entry name" value="Acetyl-CoA synthetase-like"/>
    <property type="match status" value="1"/>
</dbReference>
<dbReference type="Pfam" id="PF00550">
    <property type="entry name" value="PP-binding"/>
    <property type="match status" value="1"/>
</dbReference>
<dbReference type="PROSITE" id="PS00012">
    <property type="entry name" value="PHOSPHOPANTETHEINE"/>
    <property type="match status" value="1"/>
</dbReference>
<dbReference type="InterPro" id="IPR036291">
    <property type="entry name" value="NAD(P)-bd_dom_sf"/>
</dbReference>
<evidence type="ECO:0000313" key="15">
    <source>
        <dbReference type="Proteomes" id="UP000182190"/>
    </source>
</evidence>
<dbReference type="GO" id="GO:0005886">
    <property type="term" value="C:plasma membrane"/>
    <property type="evidence" value="ECO:0007669"/>
    <property type="project" value="TreeGrafter"/>
</dbReference>
<evidence type="ECO:0000256" key="7">
    <source>
        <dbReference type="ARBA" id="ARBA00022630"/>
    </source>
</evidence>
<dbReference type="SMART" id="SM00823">
    <property type="entry name" value="PKS_PP"/>
    <property type="match status" value="1"/>
</dbReference>
<dbReference type="Gene3D" id="1.10.540.10">
    <property type="entry name" value="Acyl-CoA dehydrogenase/oxidase, N-terminal domain"/>
    <property type="match status" value="1"/>
</dbReference>
<dbReference type="InterPro" id="IPR020806">
    <property type="entry name" value="PKS_PP-bd"/>
</dbReference>
<dbReference type="InterPro" id="IPR042099">
    <property type="entry name" value="ANL_N_sf"/>
</dbReference>
<proteinExistence type="inferred from homology"/>
<dbReference type="InterPro" id="IPR013120">
    <property type="entry name" value="FAR_NAD-bd"/>
</dbReference>
<dbReference type="InterPro" id="IPR006091">
    <property type="entry name" value="Acyl-CoA_Oxase/DH_mid-dom"/>
</dbReference>
<dbReference type="GO" id="GO:0071766">
    <property type="term" value="P:Actinobacterium-type cell wall biogenesis"/>
    <property type="evidence" value="ECO:0007669"/>
    <property type="project" value="UniProtKB-ARBA"/>
</dbReference>
<keyword evidence="10" id="KW-0443">Lipid metabolism</keyword>
<dbReference type="InterPro" id="IPR020845">
    <property type="entry name" value="AMP-binding_CS"/>
</dbReference>
<dbReference type="InterPro" id="IPR010080">
    <property type="entry name" value="Thioester_reductase-like_dom"/>
</dbReference>
<gene>
    <name evidence="14" type="ORF">PL9631_940074</name>
</gene>
<dbReference type="InterPro" id="IPR036736">
    <property type="entry name" value="ACP-like_sf"/>
</dbReference>
<dbReference type="OrthoDB" id="428071at2"/>
<dbReference type="Gene3D" id="3.40.50.720">
    <property type="entry name" value="NAD(P)-binding Rossmann-like Domain"/>
    <property type="match status" value="1"/>
</dbReference>
<dbReference type="RefSeq" id="WP_083622461.1">
    <property type="nucleotide sequence ID" value="NZ_LR735021.1"/>
</dbReference>
<keyword evidence="12" id="KW-0472">Membrane</keyword>
<evidence type="ECO:0000256" key="6">
    <source>
        <dbReference type="ARBA" id="ARBA00022598"/>
    </source>
</evidence>
<evidence type="ECO:0000256" key="8">
    <source>
        <dbReference type="ARBA" id="ARBA00022827"/>
    </source>
</evidence>
<keyword evidence="12" id="KW-1133">Transmembrane helix</keyword>
<dbReference type="InterPro" id="IPR046373">
    <property type="entry name" value="Acyl-CoA_Oxase/DH_mid-dom_sf"/>
</dbReference>